<dbReference type="EMBL" id="NIZV01000209">
    <property type="protein sequence ID" value="RSM00236.1"/>
    <property type="molecule type" value="Genomic_DNA"/>
</dbReference>
<evidence type="ECO:0000256" key="1">
    <source>
        <dbReference type="SAM" id="Phobius"/>
    </source>
</evidence>
<keyword evidence="3" id="KW-1185">Reference proteome</keyword>
<reference evidence="2 3" key="1">
    <citation type="submission" date="2017-06" db="EMBL/GenBank/DDBJ databases">
        <title>Cmopartive genomic analysis of Ambrosia Fusariam Clade fungi.</title>
        <authorList>
            <person name="Stajich J.E."/>
            <person name="Carrillo J."/>
            <person name="Kijimoto T."/>
            <person name="Eskalen A."/>
            <person name="O'Donnell K."/>
            <person name="Kasson M."/>
        </authorList>
    </citation>
    <scope>NUCLEOTIDE SEQUENCE [LARGE SCALE GENOMIC DNA]</scope>
    <source>
        <strain evidence="2 3">NRRL 20438</strain>
    </source>
</reference>
<keyword evidence="1" id="KW-0812">Transmembrane</keyword>
<gene>
    <name evidence="2" type="ORF">CDV31_011857</name>
</gene>
<dbReference type="Proteomes" id="UP000288429">
    <property type="component" value="Unassembled WGS sequence"/>
</dbReference>
<keyword evidence="1" id="KW-1133">Transmembrane helix</keyword>
<proteinExistence type="predicted"/>
<keyword evidence="1" id="KW-0472">Membrane</keyword>
<evidence type="ECO:0000313" key="3">
    <source>
        <dbReference type="Proteomes" id="UP000288429"/>
    </source>
</evidence>
<dbReference type="AlphaFoldDB" id="A0A428TDU9"/>
<name>A0A428TDU9_9HYPO</name>
<feature type="transmembrane region" description="Helical" evidence="1">
    <location>
        <begin position="79"/>
        <end position="101"/>
    </location>
</feature>
<organism evidence="2 3">
    <name type="scientific">Fusarium ambrosium</name>
    <dbReference type="NCBI Taxonomy" id="131363"/>
    <lineage>
        <taxon>Eukaryota</taxon>
        <taxon>Fungi</taxon>
        <taxon>Dikarya</taxon>
        <taxon>Ascomycota</taxon>
        <taxon>Pezizomycotina</taxon>
        <taxon>Sordariomycetes</taxon>
        <taxon>Hypocreomycetidae</taxon>
        <taxon>Hypocreales</taxon>
        <taxon>Nectriaceae</taxon>
        <taxon>Fusarium</taxon>
        <taxon>Fusarium solani species complex</taxon>
    </lineage>
</organism>
<sequence length="117" mass="13050">MVSLPSFNYNIRRDMHGSRTYDEEVNVEGNPEARLLGQDVNSWTPPQEHDNPFIRLPARALLRMLSITLESLLAPRYRILLVLIGGALVEASVVFVVVVVVGKLEGHRSRAQVESSA</sequence>
<evidence type="ECO:0000313" key="2">
    <source>
        <dbReference type="EMBL" id="RSM00236.1"/>
    </source>
</evidence>
<accession>A0A428TDU9</accession>
<protein>
    <submittedName>
        <fullName evidence="2">Uncharacterized protein</fullName>
    </submittedName>
</protein>
<comment type="caution">
    <text evidence="2">The sequence shown here is derived from an EMBL/GenBank/DDBJ whole genome shotgun (WGS) entry which is preliminary data.</text>
</comment>